<dbReference type="EMBL" id="LSCQ01000019">
    <property type="protein sequence ID" value="KXB37779.1"/>
    <property type="molecule type" value="Genomic_DNA"/>
</dbReference>
<keyword evidence="3 9" id="KW-0813">Transport</keyword>
<evidence type="ECO:0000313" key="11">
    <source>
        <dbReference type="Proteomes" id="UP000070422"/>
    </source>
</evidence>
<keyword evidence="5 9" id="KW-0812">Transmembrane</keyword>
<feature type="transmembrane region" description="Helical" evidence="9">
    <location>
        <begin position="40"/>
        <end position="63"/>
    </location>
</feature>
<dbReference type="NCBIfam" id="TIGR00796">
    <property type="entry name" value="livcs"/>
    <property type="match status" value="1"/>
</dbReference>
<dbReference type="STRING" id="87541.AWM71_02535"/>
<dbReference type="GO" id="GO:0005304">
    <property type="term" value="F:L-valine transmembrane transporter activity"/>
    <property type="evidence" value="ECO:0007669"/>
    <property type="project" value="TreeGrafter"/>
</dbReference>
<gene>
    <name evidence="10" type="ORF">HMPREF3187_00338</name>
</gene>
<feature type="transmembrane region" description="Helical" evidence="9">
    <location>
        <begin position="146"/>
        <end position="168"/>
    </location>
</feature>
<dbReference type="AlphaFoldDB" id="A0A133Y3K5"/>
<evidence type="ECO:0000256" key="8">
    <source>
        <dbReference type="ARBA" id="ARBA00023136"/>
    </source>
</evidence>
<evidence type="ECO:0000256" key="7">
    <source>
        <dbReference type="ARBA" id="ARBA00022989"/>
    </source>
</evidence>
<evidence type="ECO:0000256" key="9">
    <source>
        <dbReference type="RuleBase" id="RU362122"/>
    </source>
</evidence>
<evidence type="ECO:0000256" key="4">
    <source>
        <dbReference type="ARBA" id="ARBA00022475"/>
    </source>
</evidence>
<reference evidence="10 11" key="1">
    <citation type="submission" date="2016-01" db="EMBL/GenBank/DDBJ databases">
        <authorList>
            <person name="Oliw E.H."/>
        </authorList>
    </citation>
    <scope>NUCLEOTIDE SEQUENCE [LARGE SCALE GENOMIC DNA]</scope>
    <source>
        <strain evidence="10 11">KA00635</strain>
    </source>
</reference>
<evidence type="ECO:0000256" key="2">
    <source>
        <dbReference type="ARBA" id="ARBA00008540"/>
    </source>
</evidence>
<dbReference type="PANTHER" id="PTHR30588">
    <property type="entry name" value="BRANCHED-CHAIN AMINO ACID TRANSPORT SYSTEM 2 CARRIER PROTEIN"/>
    <property type="match status" value="1"/>
</dbReference>
<feature type="transmembrane region" description="Helical" evidence="9">
    <location>
        <begin position="317"/>
        <end position="333"/>
    </location>
</feature>
<keyword evidence="6 9" id="KW-0029">Amino-acid transport</keyword>
<accession>A0A133Y3K5</accession>
<comment type="similarity">
    <text evidence="2 9">Belongs to the branched chain amino acid transporter family.</text>
</comment>
<feature type="transmembrane region" description="Helical" evidence="9">
    <location>
        <begin position="120"/>
        <end position="139"/>
    </location>
</feature>
<protein>
    <recommendedName>
        <fullName evidence="9">Branched-chain amino acid transport system carrier protein</fullName>
    </recommendedName>
</protein>
<dbReference type="GO" id="GO:0015818">
    <property type="term" value="P:isoleucine transport"/>
    <property type="evidence" value="ECO:0007669"/>
    <property type="project" value="TreeGrafter"/>
</dbReference>
<dbReference type="GO" id="GO:0015188">
    <property type="term" value="F:L-isoleucine transmembrane transporter activity"/>
    <property type="evidence" value="ECO:0007669"/>
    <property type="project" value="TreeGrafter"/>
</dbReference>
<feature type="transmembrane region" description="Helical" evidence="9">
    <location>
        <begin position="339"/>
        <end position="361"/>
    </location>
</feature>
<keyword evidence="8 9" id="KW-0472">Membrane</keyword>
<keyword evidence="7 9" id="KW-1133">Transmembrane helix</keyword>
<dbReference type="GO" id="GO:0015190">
    <property type="term" value="F:L-leucine transmembrane transporter activity"/>
    <property type="evidence" value="ECO:0007669"/>
    <property type="project" value="TreeGrafter"/>
</dbReference>
<feature type="transmembrane region" description="Helical" evidence="9">
    <location>
        <begin position="7"/>
        <end position="28"/>
    </location>
</feature>
<organism evidence="10 11">
    <name type="scientific">Aerococcus christensenii</name>
    <dbReference type="NCBI Taxonomy" id="87541"/>
    <lineage>
        <taxon>Bacteria</taxon>
        <taxon>Bacillati</taxon>
        <taxon>Bacillota</taxon>
        <taxon>Bacilli</taxon>
        <taxon>Lactobacillales</taxon>
        <taxon>Aerococcaceae</taxon>
        <taxon>Aerococcus</taxon>
    </lineage>
</organism>
<dbReference type="PANTHER" id="PTHR30588:SF0">
    <property type="entry name" value="BRANCHED-CHAIN AMINO ACID PERMEASE BRNQ"/>
    <property type="match status" value="1"/>
</dbReference>
<dbReference type="OrthoDB" id="9783920at2"/>
<comment type="caution">
    <text evidence="10">The sequence shown here is derived from an EMBL/GenBank/DDBJ whole genome shotgun (WGS) entry which is preliminary data.</text>
</comment>
<feature type="transmembrane region" description="Helical" evidence="9">
    <location>
        <begin position="230"/>
        <end position="248"/>
    </location>
</feature>
<feature type="transmembrane region" description="Helical" evidence="9">
    <location>
        <begin position="83"/>
        <end position="100"/>
    </location>
</feature>
<dbReference type="InterPro" id="IPR004685">
    <property type="entry name" value="Brnchd-chn_aa_trnsp_Livcs"/>
</dbReference>
<evidence type="ECO:0000256" key="5">
    <source>
        <dbReference type="ARBA" id="ARBA00022692"/>
    </source>
</evidence>
<feature type="transmembrane region" description="Helical" evidence="9">
    <location>
        <begin position="368"/>
        <end position="386"/>
    </location>
</feature>
<dbReference type="PATRIC" id="fig|87541.4.peg.339"/>
<evidence type="ECO:0000256" key="1">
    <source>
        <dbReference type="ARBA" id="ARBA00004651"/>
    </source>
</evidence>
<name>A0A133Y3K5_9LACT</name>
<evidence type="ECO:0000256" key="3">
    <source>
        <dbReference type="ARBA" id="ARBA00022448"/>
    </source>
</evidence>
<feature type="transmembrane region" description="Helical" evidence="9">
    <location>
        <begin position="406"/>
        <end position="424"/>
    </location>
</feature>
<comment type="function">
    <text evidence="9">Component of the transport system for branched-chain amino acids.</text>
</comment>
<dbReference type="GO" id="GO:0015820">
    <property type="term" value="P:L-leucine transport"/>
    <property type="evidence" value="ECO:0007669"/>
    <property type="project" value="TreeGrafter"/>
</dbReference>
<dbReference type="RefSeq" id="WP_060936449.1">
    <property type="nucleotide sequence ID" value="NZ_JASOZP010000001.1"/>
</dbReference>
<keyword evidence="4" id="KW-1003">Cell membrane</keyword>
<proteinExistence type="inferred from homology"/>
<feature type="transmembrane region" description="Helical" evidence="9">
    <location>
        <begin position="268"/>
        <end position="297"/>
    </location>
</feature>
<comment type="subcellular location">
    <subcellularLocation>
        <location evidence="1 9">Cell membrane</location>
        <topology evidence="1 9">Multi-pass membrane protein</topology>
    </subcellularLocation>
</comment>
<evidence type="ECO:0000313" key="10">
    <source>
        <dbReference type="EMBL" id="KXB37779.1"/>
    </source>
</evidence>
<evidence type="ECO:0000256" key="6">
    <source>
        <dbReference type="ARBA" id="ARBA00022970"/>
    </source>
</evidence>
<dbReference type="Proteomes" id="UP000070422">
    <property type="component" value="Unassembled WGS sequence"/>
</dbReference>
<dbReference type="Pfam" id="PF05525">
    <property type="entry name" value="Branch_AA_trans"/>
    <property type="match status" value="1"/>
</dbReference>
<sequence length="427" mass="46101">MKKRKNYDILVMGFALFAMFFGSGNVLFPPYLGMIAGKQWLPASLAYLISDILMAMLAIIVMVKSDGRLSAITGRIGGKASHFLNLVVMLCICPLFVVPRSSAATFDVIAPLFGLSNSKISVLIFTAIFFILVYYLTAVPSKVMSIIGNILTPILLISIAVLVVKGVFTPAGELAATPHAESVIQEGIITGYHSMDLFGSLNLGLVIIATAYSRGYRQKEEMIEVVKKSTIICAALLVLITFGLAYLGSTSSQIFDQSASQSTLVYKISTLLFGQIGGTIVALTVGLACFTTASGLIAGTANYFEEVLPVKMSYKRLVFYACLLSGIIANFGFDMLVKLTVPVLTVTFPVTIVLTILSLFGNRIKKDSVFKGAALGTLIGTILTVLSEQFHVDFVIDAYLPFFEQGFGWLLLAVIGIVIGYFWLEKA</sequence>
<dbReference type="GO" id="GO:0005886">
    <property type="term" value="C:plasma membrane"/>
    <property type="evidence" value="ECO:0007669"/>
    <property type="project" value="UniProtKB-SubCell"/>
</dbReference>
<feature type="transmembrane region" description="Helical" evidence="9">
    <location>
        <begin position="188"/>
        <end position="209"/>
    </location>
</feature>